<protein>
    <recommendedName>
        <fullName evidence="4">Methyltransferase domain-containing protein</fullName>
    </recommendedName>
</protein>
<evidence type="ECO:0000256" key="1">
    <source>
        <dbReference type="SAM" id="MobiDB-lite"/>
    </source>
</evidence>
<feature type="compositionally biased region" description="Polar residues" evidence="1">
    <location>
        <begin position="138"/>
        <end position="148"/>
    </location>
</feature>
<dbReference type="AlphaFoldDB" id="A0A836B3F2"/>
<reference evidence="2" key="1">
    <citation type="journal article" date="2020" name="bioRxiv">
        <title>Comparative genomics of Chlamydomonas.</title>
        <authorList>
            <person name="Craig R.J."/>
            <person name="Hasan A.R."/>
            <person name="Ness R.W."/>
            <person name="Keightley P.D."/>
        </authorList>
    </citation>
    <scope>NUCLEOTIDE SEQUENCE</scope>
    <source>
        <strain evidence="2">CCAP 11/173</strain>
    </source>
</reference>
<dbReference type="Proteomes" id="UP000613740">
    <property type="component" value="Unassembled WGS sequence"/>
</dbReference>
<dbReference type="OrthoDB" id="7459479at2759"/>
<feature type="region of interest" description="Disordered" evidence="1">
    <location>
        <begin position="130"/>
        <end position="150"/>
    </location>
</feature>
<name>A0A836B3F2_9CHLO</name>
<keyword evidence="3" id="KW-1185">Reference proteome</keyword>
<sequence>MLDSGPQHVACATHIAARRNRSRPRVRNRFRVSVFRSWLLDTFGADYLAGGSGVLDVAGGKGELAFELLNLNGVPASVLDPRPMQLEQYEKRLKEGFYHFSRVFERYNGMAATTAATMAALDLDASSGAAAEPGRCSSPHSECNSGVPGSSRCRWLPREPRAPGHIRIFLTDQVVEAIGRLVALRRNGSEAAGSPNCPEWESALAHAAAAVLQSRRRAKQVEWTRKGFAAAEGHEEEPTRVLPAGHWRQRRAAVVGQRWRRCHISGGQQARQAEEADTVVDGRGEEAGRGPNFQCDITRRGDEPCPEQPALHPPPQPEPAAEATASEVQQAAPAEQGAGAQAAAEGYAELETEAEARAWAEGAVLRLLDCSVVAAMHPDQAAEFALRLALAAGKPFALVPCCVYAAEFPRRKLQSGDQVRSYTQLLAYLQELGAAGGWEVVAQELPFEGKNVLLYSRRLLPAGAPAHVRS</sequence>
<evidence type="ECO:0008006" key="4">
    <source>
        <dbReference type="Google" id="ProtNLM"/>
    </source>
</evidence>
<gene>
    <name evidence="2" type="ORF">HYH02_008458</name>
</gene>
<feature type="compositionally biased region" description="Low complexity" evidence="1">
    <location>
        <begin position="319"/>
        <end position="346"/>
    </location>
</feature>
<proteinExistence type="predicted"/>
<dbReference type="EMBL" id="JAEHOD010000026">
    <property type="protein sequence ID" value="KAG2446467.1"/>
    <property type="molecule type" value="Genomic_DNA"/>
</dbReference>
<dbReference type="PANTHER" id="PTHR36971:SF1">
    <property type="entry name" value="METHYLTRANSFERASE DOMAIN-CONTAINING PROTEIN"/>
    <property type="match status" value="1"/>
</dbReference>
<dbReference type="PANTHER" id="PTHR36971">
    <property type="entry name" value="UNNAMED PRODUCT"/>
    <property type="match status" value="1"/>
</dbReference>
<organism evidence="2 3">
    <name type="scientific">Chlamydomonas schloesseri</name>
    <dbReference type="NCBI Taxonomy" id="2026947"/>
    <lineage>
        <taxon>Eukaryota</taxon>
        <taxon>Viridiplantae</taxon>
        <taxon>Chlorophyta</taxon>
        <taxon>core chlorophytes</taxon>
        <taxon>Chlorophyceae</taxon>
        <taxon>CS clade</taxon>
        <taxon>Chlamydomonadales</taxon>
        <taxon>Chlamydomonadaceae</taxon>
        <taxon>Chlamydomonas</taxon>
    </lineage>
</organism>
<evidence type="ECO:0000313" key="2">
    <source>
        <dbReference type="EMBL" id="KAG2446467.1"/>
    </source>
</evidence>
<evidence type="ECO:0000313" key="3">
    <source>
        <dbReference type="Proteomes" id="UP000613740"/>
    </source>
</evidence>
<accession>A0A836B3F2</accession>
<feature type="region of interest" description="Disordered" evidence="1">
    <location>
        <begin position="265"/>
        <end position="346"/>
    </location>
</feature>
<comment type="caution">
    <text evidence="2">The sequence shown here is derived from an EMBL/GenBank/DDBJ whole genome shotgun (WGS) entry which is preliminary data.</text>
</comment>